<evidence type="ECO:0000313" key="4">
    <source>
        <dbReference type="EMBL" id="URE48374.1"/>
    </source>
</evidence>
<name>A0A9E7IAJ9_9LILI</name>
<dbReference type="AlphaFoldDB" id="A0A9E7IAJ9"/>
<feature type="region of interest" description="Disordered" evidence="1">
    <location>
        <begin position="167"/>
        <end position="214"/>
    </location>
</feature>
<proteinExistence type="predicted"/>
<organism evidence="4 5">
    <name type="scientific">Musa troglodytarum</name>
    <name type="common">fe'i banana</name>
    <dbReference type="NCBI Taxonomy" id="320322"/>
    <lineage>
        <taxon>Eukaryota</taxon>
        <taxon>Viridiplantae</taxon>
        <taxon>Streptophyta</taxon>
        <taxon>Embryophyta</taxon>
        <taxon>Tracheophyta</taxon>
        <taxon>Spermatophyta</taxon>
        <taxon>Magnoliopsida</taxon>
        <taxon>Liliopsida</taxon>
        <taxon>Zingiberales</taxon>
        <taxon>Musaceae</taxon>
        <taxon>Musa</taxon>
    </lineage>
</organism>
<dbReference type="EMBL" id="CP097511">
    <property type="protein sequence ID" value="URE48374.1"/>
    <property type="molecule type" value="Genomic_DNA"/>
</dbReference>
<reference evidence="4" key="1">
    <citation type="submission" date="2022-05" db="EMBL/GenBank/DDBJ databases">
        <title>The Musa troglodytarum L. genome provides insights into the mechanism of non-climacteric behaviour and enrichment of carotenoids.</title>
        <authorList>
            <person name="Wang J."/>
        </authorList>
    </citation>
    <scope>NUCLEOTIDE SEQUENCE</scope>
    <source>
        <tissue evidence="4">Leaf</tissue>
    </source>
</reference>
<sequence length="214" mass="24070">MACDMKLRSSSSLPNLLLSTLNLLLLDLASASFAPVFLLRTSPTSSGWALFTVSSTTVLSSLLGFFSQLTRLCFVTHVSFILASPVGQALSFLALFLRPEPSLQLLGSDRSRKEQRVLMKVEEALLLGMFLVQSLVLVSACAVQRWWLRQYEEVEAERRRRQGRGTGGWLACRRRPSPTRRPWRGSWRRRRGGASKGGGRRTTSRDEEERLDVL</sequence>
<feature type="chain" id="PRO_5039024061" evidence="3">
    <location>
        <begin position="32"/>
        <end position="214"/>
    </location>
</feature>
<protein>
    <submittedName>
        <fullName evidence="4">Uncharacterized protein</fullName>
    </submittedName>
</protein>
<keyword evidence="2" id="KW-1133">Transmembrane helix</keyword>
<keyword evidence="2" id="KW-0812">Transmembrane</keyword>
<dbReference type="OrthoDB" id="2017304at2759"/>
<evidence type="ECO:0000256" key="1">
    <source>
        <dbReference type="SAM" id="MobiDB-lite"/>
    </source>
</evidence>
<keyword evidence="2" id="KW-0472">Membrane</keyword>
<feature type="transmembrane region" description="Helical" evidence="2">
    <location>
        <begin position="47"/>
        <end position="66"/>
    </location>
</feature>
<dbReference type="PANTHER" id="PTHR39113">
    <property type="entry name" value="MEMBRANE LIPOPROTEIN-RELATED"/>
    <property type="match status" value="1"/>
</dbReference>
<feature type="compositionally biased region" description="Basic and acidic residues" evidence="1">
    <location>
        <begin position="203"/>
        <end position="214"/>
    </location>
</feature>
<feature type="compositionally biased region" description="Basic residues" evidence="1">
    <location>
        <begin position="172"/>
        <end position="193"/>
    </location>
</feature>
<evidence type="ECO:0000313" key="5">
    <source>
        <dbReference type="Proteomes" id="UP001055439"/>
    </source>
</evidence>
<accession>A0A9E7IAJ9</accession>
<keyword evidence="5" id="KW-1185">Reference proteome</keyword>
<dbReference type="PANTHER" id="PTHR39113:SF1">
    <property type="entry name" value="MEMBRANE LIPOPROTEIN"/>
    <property type="match status" value="1"/>
</dbReference>
<dbReference type="Proteomes" id="UP001055439">
    <property type="component" value="Chromosome 9"/>
</dbReference>
<evidence type="ECO:0000256" key="3">
    <source>
        <dbReference type="SAM" id="SignalP"/>
    </source>
</evidence>
<feature type="signal peptide" evidence="3">
    <location>
        <begin position="1"/>
        <end position="31"/>
    </location>
</feature>
<feature type="transmembrane region" description="Helical" evidence="2">
    <location>
        <begin position="78"/>
        <end position="97"/>
    </location>
</feature>
<keyword evidence="3" id="KW-0732">Signal</keyword>
<evidence type="ECO:0000256" key="2">
    <source>
        <dbReference type="SAM" id="Phobius"/>
    </source>
</evidence>
<gene>
    <name evidence="4" type="ORF">MUK42_07475</name>
</gene>
<feature type="transmembrane region" description="Helical" evidence="2">
    <location>
        <begin position="124"/>
        <end position="143"/>
    </location>
</feature>